<feature type="region of interest" description="Disordered" evidence="1">
    <location>
        <begin position="926"/>
        <end position="1328"/>
    </location>
</feature>
<reference evidence="3" key="1">
    <citation type="submission" date="2025-08" db="UniProtKB">
        <authorList>
            <consortium name="Ensembl"/>
        </authorList>
    </citation>
    <scope>IDENTIFICATION</scope>
</reference>
<dbReference type="Proteomes" id="UP000694383">
    <property type="component" value="Unplaced"/>
</dbReference>
<feature type="compositionally biased region" description="Low complexity" evidence="1">
    <location>
        <begin position="1108"/>
        <end position="1117"/>
    </location>
</feature>
<sequence length="1890" mass="208636">MSCVEKRHLNHRMGSMLHHRFPNGFTDLLMDEADREVSSLTDRAFRSLCVGDDAVYSDDFLPGYSPFSCHKPLAGEPFRKNQQKAARQHKHDKSDTKQKKHMSSLLRALSAAEESCEGMLMRNGVTADSNGESWDKSALRSIQRELSEFSSSYQSSLDDHQKNHRAASSNKAGKDANLPSGKSTKCKNGKAAVKLRKLNIKNFFLHSELSPFQTWTDSNRFPFSQEDAVANILSADTPPKWHNLPFYKELTGAHKGGALHTEETQTRPIAPPPPPKLLPKPAAPPAEKRCSSEGGEGSAAPWRRNRSRARSALPANHAATAAQDPHPKAADESLLPLKKEVKSVEVKAVEEVSSLASTPFSICQLMTPVIPSRQPTETSEVLQAVLSPPALDLPGRSQSEAKGTPEPPVRRETYKSLASSILFNLKDNRKRVKSRYSPPKFKTLELPEGGRESPPSEKLSHAGSEGNASGLNTPAFQAVWSPILEDSSNPDSSKQAANKPLPDDYLLTNLLQNKWDENSGSPLKHMKANKTKTQNYPSLSLYRKASDLKAPPESMSSAVAPHANPPNEAHDRNIPADLLPKNTPLSASAQIPKTDRPTSVSSDRSTRPTNKKRALEVPQKTKRAVKDVEERGYEEQAEPKKKEADGPTASAMDVIRAAREAISAAKNKAWSAGHSDSDVLRGTDDQVFKETQRSQKESLDPERGNVSSQNRKKEKSSHSSKEPPPVPKRNFTKADIQPPHDKNSTQEAEKSHEIDSKEPDLVPKERKEGKSKHAFSARQNNYIKNQRCAEKVDEGAEEDEEGNPKVEEGMRVDEGIIAGERPDGRNIVNNLQALKELERARLGDCKLEVQTIEEEAKAKNDLICRQLQNIKREMLSVRGNTSAKREMFAKKEKSQQEAVTRSDGNVSVNTTRVNDNYDKAKMALEEVISERERRRTESKDQDAKSRLPNSSPEKSFVQRGKTELDSTRKPQEPKDGLKEQHQQRQIFSQTEPAEPHRSGGVTALPGNDRFTDQVDSKLKAAANHNKAKDHVIEKEENKREEKKLETPPVPPRSKKGHKRDGSTAKEKDEAVCPKETETEQHKDPVKEKPTASETNPGGSSVCGFQTRETSSTVTESEGPMCLSLKVRAKDVKKTSFQAKRSPNEEGDLGSSEAQETSAMKVASKPEHGIPSGWRKPPKAEEEQDKGTIEDMNVHTAGQLESPRNVVSPLLQVNGIPLPQSPPDQASLSSRSSYFSVESTLHGNTETESNIYHSLETLTGELEEVDGTGGSDSGKPEVEGLRDQEVTEEIPQPPKEPNVQENLGENVNEKSHPEESQSTSSNNTFSPTLGIPALFKVKDNNFKLRRAVPPWSPKGNRSEKAEELPAAVENPELRMGNETSPNNSERTEVLPPKEPPSDQTSFSPSDLQTESTNKPQPAGFLTVPQEEEGLSRLTPSSEGVDSGTISTADTVNEVVLTNGAPAERAEATAPSERSGSTCSGNDSQSGLPKPPAVLPKTEKAVLKAIKLTNRRMKKEETQKFSKSSQSRGKGKAERHRRDKSDHKVDGAKASQTDGKKHGEQTGDSRRCEEGQEDASKPAKNPPNPAEADQTSLRQIQDSAESSRGTERRSGMASDRRGRSGPEHRAYSRDRVISNIPVYKAHVGERSASDKPFSRSLSSDRYLGGKTERRLSADVPANEKLDPRTERIEKSIRDELQYRGRAKNKPTGENPLRRSHSIDAYGTEARHPSSLSRQSSHSGQFSRQSSMEHTIVTQSFPMAQRKILQDPDSGQYFFVDLPVQVKTKTFFDPETGSYVQLPVQPPEGAFPQPSAMEVLTPPLVVYHSFVPVPLSPMAQKATIHAPHIEAHEQRHMDRPRPLPCMEGRPYLEPAYGQHERVMVGDFLGTEELDCPS</sequence>
<reference evidence="3" key="2">
    <citation type="submission" date="2025-09" db="UniProtKB">
        <authorList>
            <consortium name="Ensembl"/>
        </authorList>
    </citation>
    <scope>IDENTIFICATION</scope>
</reference>
<feature type="compositionally biased region" description="Basic and acidic residues" evidence="1">
    <location>
        <begin position="1026"/>
        <end position="1045"/>
    </location>
</feature>
<dbReference type="GO" id="GO:0030018">
    <property type="term" value="C:Z disc"/>
    <property type="evidence" value="ECO:0007669"/>
    <property type="project" value="TreeGrafter"/>
</dbReference>
<feature type="compositionally biased region" description="Basic and acidic residues" evidence="1">
    <location>
        <begin position="1664"/>
        <end position="1696"/>
    </location>
</feature>
<feature type="compositionally biased region" description="Basic and acidic residues" evidence="1">
    <location>
        <begin position="624"/>
        <end position="645"/>
    </location>
</feature>
<dbReference type="GeneTree" id="ENSGT00730000111333"/>
<feature type="compositionally biased region" description="Low complexity" evidence="1">
    <location>
        <begin position="1727"/>
        <end position="1743"/>
    </location>
</feature>
<organism evidence="3 4">
    <name type="scientific">Oryzias sinensis</name>
    <name type="common">Chinese medaka</name>
    <dbReference type="NCBI Taxonomy" id="183150"/>
    <lineage>
        <taxon>Eukaryota</taxon>
        <taxon>Metazoa</taxon>
        <taxon>Chordata</taxon>
        <taxon>Craniata</taxon>
        <taxon>Vertebrata</taxon>
        <taxon>Euteleostomi</taxon>
        <taxon>Actinopterygii</taxon>
        <taxon>Neopterygii</taxon>
        <taxon>Teleostei</taxon>
        <taxon>Neoteleostei</taxon>
        <taxon>Acanthomorphata</taxon>
        <taxon>Ovalentaria</taxon>
        <taxon>Atherinomorphae</taxon>
        <taxon>Beloniformes</taxon>
        <taxon>Adrianichthyidae</taxon>
        <taxon>Oryziinae</taxon>
        <taxon>Oryzias</taxon>
    </lineage>
</organism>
<feature type="compositionally biased region" description="Basic and acidic residues" evidence="1">
    <location>
        <begin position="802"/>
        <end position="811"/>
    </location>
</feature>
<evidence type="ECO:0000259" key="2">
    <source>
        <dbReference type="Pfam" id="PF15232"/>
    </source>
</evidence>
<feature type="region of interest" description="Disordered" evidence="1">
    <location>
        <begin position="259"/>
        <end position="330"/>
    </location>
</feature>
<feature type="compositionally biased region" description="Basic and acidic residues" evidence="1">
    <location>
        <begin position="926"/>
        <end position="945"/>
    </location>
</feature>
<feature type="compositionally biased region" description="Polar residues" evidence="1">
    <location>
        <begin position="466"/>
        <end position="475"/>
    </location>
</feature>
<feature type="compositionally biased region" description="Basic and acidic residues" evidence="1">
    <location>
        <begin position="1640"/>
        <end position="1651"/>
    </location>
</feature>
<feature type="compositionally biased region" description="Basic and acidic residues" evidence="1">
    <location>
        <begin position="1273"/>
        <end position="1284"/>
    </location>
</feature>
<feature type="region of interest" description="Disordered" evidence="1">
    <location>
        <begin position="890"/>
        <end position="914"/>
    </location>
</feature>
<accession>A0A8C8DSC5</accession>
<evidence type="ECO:0000313" key="4">
    <source>
        <dbReference type="Proteomes" id="UP000694383"/>
    </source>
</evidence>
<dbReference type="GO" id="GO:0070886">
    <property type="term" value="P:positive regulation of calcineurin-NFAT signaling cascade"/>
    <property type="evidence" value="ECO:0007669"/>
    <property type="project" value="TreeGrafter"/>
</dbReference>
<evidence type="ECO:0000313" key="3">
    <source>
        <dbReference type="Ensembl" id="ENSOSIP00000026779.1"/>
    </source>
</evidence>
<feature type="compositionally biased region" description="Polar residues" evidence="1">
    <location>
        <begin position="1587"/>
        <end position="1601"/>
    </location>
</feature>
<feature type="compositionally biased region" description="Basic and acidic residues" evidence="1">
    <location>
        <begin position="1059"/>
        <end position="1090"/>
    </location>
</feature>
<feature type="compositionally biased region" description="Polar residues" evidence="1">
    <location>
        <begin position="896"/>
        <end position="914"/>
    </location>
</feature>
<feature type="compositionally biased region" description="Basic residues" evidence="1">
    <location>
        <begin position="1527"/>
        <end position="1536"/>
    </location>
</feature>
<name>A0A8C8DSC5_9TELE</name>
<feature type="region of interest" description="Disordered" evidence="1">
    <location>
        <begin position="80"/>
        <end position="105"/>
    </location>
</feature>
<keyword evidence="4" id="KW-1185">Reference proteome</keyword>
<feature type="compositionally biased region" description="Basic and acidic residues" evidence="1">
    <location>
        <begin position="738"/>
        <end position="768"/>
    </location>
</feature>
<feature type="region of interest" description="Disordered" evidence="1">
    <location>
        <begin position="434"/>
        <end position="501"/>
    </location>
</feature>
<dbReference type="Pfam" id="PF15232">
    <property type="entry name" value="DUF4585"/>
    <property type="match status" value="1"/>
</dbReference>
<feature type="domain" description="DUF4585" evidence="2">
    <location>
        <begin position="1754"/>
        <end position="1824"/>
    </location>
</feature>
<feature type="compositionally biased region" description="Polar residues" evidence="1">
    <location>
        <begin position="583"/>
        <end position="603"/>
    </location>
</feature>
<dbReference type="Ensembl" id="ENSOSIT00000028242.1">
    <property type="protein sequence ID" value="ENSOSIP00000026779.1"/>
    <property type="gene ID" value="ENSOSIG00000014094.1"/>
</dbReference>
<evidence type="ECO:0000256" key="1">
    <source>
        <dbReference type="SAM" id="MobiDB-lite"/>
    </source>
</evidence>
<feature type="compositionally biased region" description="Basic and acidic residues" evidence="1">
    <location>
        <begin position="1552"/>
        <end position="1575"/>
    </location>
</feature>
<feature type="compositionally biased region" description="Polar residues" evidence="1">
    <location>
        <begin position="1222"/>
        <end position="1251"/>
    </location>
</feature>
<feature type="compositionally biased region" description="Polar residues" evidence="1">
    <location>
        <begin position="1432"/>
        <end position="1449"/>
    </location>
</feature>
<feature type="region of interest" description="Disordered" evidence="1">
    <location>
        <begin position="374"/>
        <end position="413"/>
    </location>
</feature>
<feature type="compositionally biased region" description="Polar residues" evidence="1">
    <location>
        <begin position="1396"/>
        <end position="1414"/>
    </location>
</feature>
<feature type="compositionally biased region" description="Polar residues" evidence="1">
    <location>
        <begin position="1470"/>
        <end position="1485"/>
    </location>
</feature>
<feature type="region of interest" description="Disordered" evidence="1">
    <location>
        <begin position="152"/>
        <end position="188"/>
    </location>
</feature>
<dbReference type="InterPro" id="IPR027838">
    <property type="entry name" value="DUF4585"/>
</dbReference>
<dbReference type="PANTHER" id="PTHR33775:SF2">
    <property type="entry name" value="CARDIAC-ENRICHED FHL2-INTERACTING PROTEIN"/>
    <property type="match status" value="1"/>
</dbReference>
<feature type="region of interest" description="Disordered" evidence="1">
    <location>
        <begin position="1345"/>
        <end position="1745"/>
    </location>
</feature>
<feature type="compositionally biased region" description="Polar residues" evidence="1">
    <location>
        <begin position="486"/>
        <end position="496"/>
    </location>
</feature>
<feature type="compositionally biased region" description="Basic and acidic residues" evidence="1">
    <location>
        <begin position="960"/>
        <end position="982"/>
    </location>
</feature>
<feature type="compositionally biased region" description="Polar residues" evidence="1">
    <location>
        <begin position="1091"/>
        <end position="1107"/>
    </location>
</feature>
<dbReference type="InterPro" id="IPR052303">
    <property type="entry name" value="CEFIP"/>
</dbReference>
<proteinExistence type="predicted"/>
<feature type="compositionally biased region" description="Polar residues" evidence="1">
    <location>
        <begin position="1315"/>
        <end position="1326"/>
    </location>
</feature>
<dbReference type="PANTHER" id="PTHR33775">
    <property type="entry name" value="CARDIAC-ENRICHED FHL2-INTERACTING PROTEIN-RELATED"/>
    <property type="match status" value="1"/>
</dbReference>
<feature type="compositionally biased region" description="Basic and acidic residues" evidence="1">
    <location>
        <begin position="675"/>
        <end position="703"/>
    </location>
</feature>
<feature type="compositionally biased region" description="Basic and acidic residues" evidence="1">
    <location>
        <begin position="1602"/>
        <end position="1630"/>
    </location>
</feature>
<feature type="region of interest" description="Disordered" evidence="1">
    <location>
        <begin position="518"/>
        <end position="811"/>
    </location>
</feature>
<protein>
    <recommendedName>
        <fullName evidence="2">DUF4585 domain-containing protein</fullName>
    </recommendedName>
</protein>
<feature type="compositionally biased region" description="Basic and acidic residues" evidence="1">
    <location>
        <begin position="442"/>
        <end position="460"/>
    </location>
</feature>
<feature type="compositionally biased region" description="Pro residues" evidence="1">
    <location>
        <begin position="269"/>
        <end position="284"/>
    </location>
</feature>
<feature type="compositionally biased region" description="Basic and acidic residues" evidence="1">
    <location>
        <begin position="1177"/>
        <end position="1192"/>
    </location>
</feature>
<feature type="compositionally biased region" description="Basic and acidic residues" evidence="1">
    <location>
        <begin position="1009"/>
        <end position="1018"/>
    </location>
</feature>